<evidence type="ECO:0000313" key="3">
    <source>
        <dbReference type="EMBL" id="ASR52186.1"/>
    </source>
</evidence>
<keyword evidence="1" id="KW-0560">Oxidoreductase</keyword>
<dbReference type="Gene3D" id="3.50.50.60">
    <property type="entry name" value="FAD/NAD(P)-binding domain"/>
    <property type="match status" value="3"/>
</dbReference>
<dbReference type="InterPro" id="IPR017224">
    <property type="entry name" value="Opine_Oxase_asu/HCN_bsu"/>
</dbReference>
<dbReference type="EMBL" id="CP020083">
    <property type="protein sequence ID" value="ASR52186.1"/>
    <property type="molecule type" value="Genomic_DNA"/>
</dbReference>
<dbReference type="PANTHER" id="PTHR42949:SF3">
    <property type="entry name" value="ANAEROBIC GLYCEROL-3-PHOSPHATE DEHYDROGENASE SUBUNIT B"/>
    <property type="match status" value="1"/>
</dbReference>
<dbReference type="PANTHER" id="PTHR42949">
    <property type="entry name" value="ANAEROBIC GLYCEROL-3-PHOSPHATE DEHYDROGENASE SUBUNIT B"/>
    <property type="match status" value="1"/>
</dbReference>
<dbReference type="InterPro" id="IPR041854">
    <property type="entry name" value="BFD-like_2Fe2S-bd_dom_sf"/>
</dbReference>
<keyword evidence="4" id="KW-1185">Reference proteome</keyword>
<dbReference type="SUPFAM" id="SSF51905">
    <property type="entry name" value="FAD/NAD(P)-binding domain"/>
    <property type="match status" value="1"/>
</dbReference>
<protein>
    <recommendedName>
        <fullName evidence="2">FAD/NAD(P)-binding domain-containing protein</fullName>
    </recommendedName>
</protein>
<feature type="domain" description="FAD/NAD(P)-binding" evidence="2">
    <location>
        <begin position="20"/>
        <end position="326"/>
    </location>
</feature>
<dbReference type="Proteomes" id="UP000258016">
    <property type="component" value="Chromosome"/>
</dbReference>
<name>A0ABN5B5U2_9SPHN</name>
<gene>
    <name evidence="3" type="ORF">B5J99_12540</name>
</gene>
<dbReference type="PRINTS" id="PR00469">
    <property type="entry name" value="PNDRDTASEII"/>
</dbReference>
<dbReference type="CDD" id="cd19946">
    <property type="entry name" value="GlpA-like_Fer2_BFD-like"/>
    <property type="match status" value="1"/>
</dbReference>
<organism evidence="3 4">
    <name type="scientific">Blastomonas fulva</name>
    <dbReference type="NCBI Taxonomy" id="1550728"/>
    <lineage>
        <taxon>Bacteria</taxon>
        <taxon>Pseudomonadati</taxon>
        <taxon>Pseudomonadota</taxon>
        <taxon>Alphaproteobacteria</taxon>
        <taxon>Sphingomonadales</taxon>
        <taxon>Sphingomonadaceae</taxon>
        <taxon>Blastomonas</taxon>
    </lineage>
</organism>
<dbReference type="PIRSF" id="PIRSF037495">
    <property type="entry name" value="Opine_OX_OoxA/HcnB"/>
    <property type="match status" value="1"/>
</dbReference>
<dbReference type="InterPro" id="IPR023753">
    <property type="entry name" value="FAD/NAD-binding_dom"/>
</dbReference>
<evidence type="ECO:0000256" key="1">
    <source>
        <dbReference type="ARBA" id="ARBA00023002"/>
    </source>
</evidence>
<proteinExistence type="predicted"/>
<sequence length="465" mass="47227">MRLQQTAWRSPPVADRIECDVAIIGGGPAGQAAALALAGRSLSLVVIDEQPRPGGQILRQPPARIAVRGWLQERSYRPLKQLLERFQALDGVQWLGGHSVIGLQSGSIIAMGPDGATTVAARHILIAAGCHDLAVPLPGWTLPGVSAAGGIQAFIKGQQLLVGKRVLLAGTHPLQLIIAAQIVAAGGSVAAVLFAQPRSAMIAALARHPAAALRRAPDLLATAGAVKTLARAGTPVRYGTSLEALTGTDRVSGAQTSGGAIDCDAVGLCYGFVPQSALPRMAGAQMAAAGPAGGWACKHDDFMRTTVPGLFAAGETTGVAGAAAAAAGGALAGIGIALDLGLISPDAAETAARQLRRDLAQHRAFAALLDDVADPTAYLPAPSADTIICRCEDVDQASIAVQLAHCQSANAIKLATRCGMGACQGRNCEPSLLRMIAAAGGPAQAGFTARFPARPVAIADLLPPQ</sequence>
<dbReference type="InterPro" id="IPR051691">
    <property type="entry name" value="Metab_Enz_Cyan_OpOx_G3PDH"/>
</dbReference>
<dbReference type="Pfam" id="PF07992">
    <property type="entry name" value="Pyr_redox_2"/>
    <property type="match status" value="1"/>
</dbReference>
<reference evidence="3 4" key="1">
    <citation type="submission" date="2017-03" db="EMBL/GenBank/DDBJ databases">
        <title>Complete genome sequence of Blastomonas fulva degrading microcsystin LR.</title>
        <authorList>
            <person name="Lee H.-g."/>
            <person name="Jin L."/>
            <person name="oh H.-M."/>
        </authorList>
    </citation>
    <scope>NUCLEOTIDE SEQUENCE [LARGE SCALE GENOMIC DNA]</scope>
    <source>
        <strain evidence="3 4">T2</strain>
    </source>
</reference>
<evidence type="ECO:0000313" key="4">
    <source>
        <dbReference type="Proteomes" id="UP000258016"/>
    </source>
</evidence>
<dbReference type="Gene3D" id="1.10.10.1100">
    <property type="entry name" value="BFD-like [2Fe-2S]-binding domain"/>
    <property type="match status" value="1"/>
</dbReference>
<accession>A0ABN5B5U2</accession>
<dbReference type="PRINTS" id="PR00368">
    <property type="entry name" value="FADPNR"/>
</dbReference>
<dbReference type="InterPro" id="IPR036188">
    <property type="entry name" value="FAD/NAD-bd_sf"/>
</dbReference>
<evidence type="ECO:0000259" key="2">
    <source>
        <dbReference type="Pfam" id="PF07992"/>
    </source>
</evidence>